<comment type="similarity">
    <text evidence="2">Belongs to the tellurite-resistance/dicarboxylate transporter (TDT) family.</text>
</comment>
<evidence type="ECO:0000256" key="9">
    <source>
        <dbReference type="SAM" id="Phobius"/>
    </source>
</evidence>
<organism evidence="11">
    <name type="scientific">Candida tenuis (strain ATCC 10573 / BCRC 21748 / CBS 615 / JCM 9827 / NBRC 10315 / NRRL Y-1498 / VKM Y-70)</name>
    <name type="common">Yeast</name>
    <name type="synonym">Yamadazyma tenuis</name>
    <dbReference type="NCBI Taxonomy" id="590646"/>
    <lineage>
        <taxon>Eukaryota</taxon>
        <taxon>Fungi</taxon>
        <taxon>Dikarya</taxon>
        <taxon>Ascomycota</taxon>
        <taxon>Saccharomycotina</taxon>
        <taxon>Pichiomycetes</taxon>
        <taxon>Debaryomycetaceae</taxon>
        <taxon>Yamadazyma</taxon>
    </lineage>
</organism>
<feature type="transmembrane region" description="Helical" evidence="9">
    <location>
        <begin position="316"/>
        <end position="341"/>
    </location>
</feature>
<gene>
    <name evidence="10" type="ORF">CANTEDRAFT_112918</name>
</gene>
<dbReference type="HOGENOM" id="CLU_030057_6_2_1"/>
<name>G3AZB8_CANTC</name>
<dbReference type="InterPro" id="IPR038665">
    <property type="entry name" value="Voltage-dep_anion_channel_sf"/>
</dbReference>
<evidence type="ECO:0000313" key="10">
    <source>
        <dbReference type="EMBL" id="EGV66294.1"/>
    </source>
</evidence>
<evidence type="ECO:0000313" key="11">
    <source>
        <dbReference type="Proteomes" id="UP000000707"/>
    </source>
</evidence>
<feature type="transmembrane region" description="Helical" evidence="9">
    <location>
        <begin position="198"/>
        <end position="217"/>
    </location>
</feature>
<keyword evidence="7 9" id="KW-0472">Membrane</keyword>
<feature type="transmembrane region" description="Helical" evidence="9">
    <location>
        <begin position="57"/>
        <end position="78"/>
    </location>
</feature>
<evidence type="ECO:0000256" key="2">
    <source>
        <dbReference type="ARBA" id="ARBA00008566"/>
    </source>
</evidence>
<dbReference type="KEGG" id="cten:18246735"/>
<sequence>MAANSLQPAQHHHSFTESDVETENTKLDSHASPPQKPYSSWNRLHHKASHKLVNNFLPAYFVNVMATGISAAICYHFPYPAAWLRVVGLILWALGIFFFLCGTVLMVISASTVRGNLVKFHTDPKVAPFMGCFAMGYNSMVNMLYFVTGPSFIIGIFVLWWVSVFLCVYTAVVIFYFTFLVKTSTKKHFSPENFHATLLLPIVALTVTSSAGQLFAMDLPHRNLQVLTVVVSYVLWANAMAMSFIVLSLIFYKYLVHKIPNTTMVFTTFIPIGFLGQGAFSILLCGNNLHQLVPAMAAKLAGLEFTHNMGQTLSEAATSIATVLMVVCSLTGLFLISFGYFNTCIAVASVLTKVLTKNPNPEHVCTSGPFEGMIRFNKGFWAMTFPLGTMAISNSELGKMYGMETFKAVGAVYGVATVVVTVGCCLGFLYHLARDVVECFTEEAH</sequence>
<feature type="transmembrane region" description="Helical" evidence="9">
    <location>
        <begin position="152"/>
        <end position="177"/>
    </location>
</feature>
<keyword evidence="3" id="KW-0813">Transport</keyword>
<dbReference type="InterPro" id="IPR004695">
    <property type="entry name" value="SLAC1/Mae1/Ssu1/TehA"/>
</dbReference>
<dbReference type="EMBL" id="GL996512">
    <property type="protein sequence ID" value="EGV66294.1"/>
    <property type="molecule type" value="Genomic_DNA"/>
</dbReference>
<keyword evidence="4" id="KW-1003">Cell membrane</keyword>
<feature type="transmembrane region" description="Helical" evidence="9">
    <location>
        <begin position="229"/>
        <end position="252"/>
    </location>
</feature>
<evidence type="ECO:0000256" key="6">
    <source>
        <dbReference type="ARBA" id="ARBA00022989"/>
    </source>
</evidence>
<evidence type="ECO:0000256" key="4">
    <source>
        <dbReference type="ARBA" id="ARBA00022475"/>
    </source>
</evidence>
<evidence type="ECO:0000256" key="3">
    <source>
        <dbReference type="ARBA" id="ARBA00022448"/>
    </source>
</evidence>
<dbReference type="eggNOG" id="ENOG502QT02">
    <property type="taxonomic scope" value="Eukaryota"/>
</dbReference>
<dbReference type="OrthoDB" id="1099at2759"/>
<keyword evidence="5 9" id="KW-0812">Transmembrane</keyword>
<evidence type="ECO:0000256" key="8">
    <source>
        <dbReference type="SAM" id="MobiDB-lite"/>
    </source>
</evidence>
<feature type="transmembrane region" description="Helical" evidence="9">
    <location>
        <begin position="408"/>
        <end position="430"/>
    </location>
</feature>
<dbReference type="CDD" id="cd09318">
    <property type="entry name" value="TDT_SSU1"/>
    <property type="match status" value="1"/>
</dbReference>
<dbReference type="PANTHER" id="PTHR31686">
    <property type="match status" value="1"/>
</dbReference>
<dbReference type="GO" id="GO:0000319">
    <property type="term" value="F:sulfite transmembrane transporter activity"/>
    <property type="evidence" value="ECO:0007669"/>
    <property type="project" value="TreeGrafter"/>
</dbReference>
<evidence type="ECO:0000256" key="1">
    <source>
        <dbReference type="ARBA" id="ARBA00004651"/>
    </source>
</evidence>
<dbReference type="GO" id="GO:0005886">
    <property type="term" value="C:plasma membrane"/>
    <property type="evidence" value="ECO:0007669"/>
    <property type="project" value="UniProtKB-SubCell"/>
</dbReference>
<keyword evidence="6 9" id="KW-1133">Transmembrane helix</keyword>
<dbReference type="InterPro" id="IPR051629">
    <property type="entry name" value="Sulfite_efflux_TDT"/>
</dbReference>
<proteinExistence type="inferred from homology"/>
<dbReference type="Proteomes" id="UP000000707">
    <property type="component" value="Unassembled WGS sequence"/>
</dbReference>
<protein>
    <recommendedName>
        <fullName evidence="12">Sulfite efflux pump SSU1</fullName>
    </recommendedName>
</protein>
<dbReference type="GeneID" id="18246735"/>
<feature type="region of interest" description="Disordered" evidence="8">
    <location>
        <begin position="1"/>
        <end position="38"/>
    </location>
</feature>
<feature type="transmembrane region" description="Helical" evidence="9">
    <location>
        <begin position="126"/>
        <end position="146"/>
    </location>
</feature>
<dbReference type="EMBL" id="GL996512">
    <property type="protein sequence ID" value="EGV66295.1"/>
    <property type="molecule type" value="Genomic_DNA"/>
</dbReference>
<accession>G3AZB8</accession>
<dbReference type="PANTHER" id="PTHR31686:SF1">
    <property type="entry name" value="SULFITE EFFLUX PUMP SSU1"/>
    <property type="match status" value="1"/>
</dbReference>
<comment type="subcellular location">
    <subcellularLocation>
        <location evidence="1">Cell membrane</location>
        <topology evidence="1">Multi-pass membrane protein</topology>
    </subcellularLocation>
</comment>
<dbReference type="STRING" id="590646.G3AZB8"/>
<keyword evidence="11" id="KW-1185">Reference proteome</keyword>
<evidence type="ECO:0008006" key="12">
    <source>
        <dbReference type="Google" id="ProtNLM"/>
    </source>
</evidence>
<dbReference type="Pfam" id="PF03595">
    <property type="entry name" value="SLAC1"/>
    <property type="match status" value="1"/>
</dbReference>
<feature type="transmembrane region" description="Helical" evidence="9">
    <location>
        <begin position="264"/>
        <end position="284"/>
    </location>
</feature>
<dbReference type="Gene3D" id="1.50.10.150">
    <property type="entry name" value="Voltage-dependent anion channel"/>
    <property type="match status" value="1"/>
</dbReference>
<reference evidence="10 11" key="1">
    <citation type="journal article" date="2011" name="Proc. Natl. Acad. Sci. U.S.A.">
        <title>Comparative genomics of xylose-fermenting fungi for enhanced biofuel production.</title>
        <authorList>
            <person name="Wohlbach D.J."/>
            <person name="Kuo A."/>
            <person name="Sato T.K."/>
            <person name="Potts K.M."/>
            <person name="Salamov A.A."/>
            <person name="LaButti K.M."/>
            <person name="Sun H."/>
            <person name="Clum A."/>
            <person name="Pangilinan J.L."/>
            <person name="Lindquist E.A."/>
            <person name="Lucas S."/>
            <person name="Lapidus A."/>
            <person name="Jin M."/>
            <person name="Gunawan C."/>
            <person name="Balan V."/>
            <person name="Dale B.E."/>
            <person name="Jeffries T.W."/>
            <person name="Zinkel R."/>
            <person name="Barry K.W."/>
            <person name="Grigoriev I.V."/>
            <person name="Gasch A.P."/>
        </authorList>
    </citation>
    <scope>NUCLEOTIDE SEQUENCE [LARGE SCALE GENOMIC DNA]</scope>
    <source>
        <strain evidence="10">ATCC 10573</strain>
        <strain evidence="11">ATCC 10573 / BCRC 21748 / CBS 615 / JCM 9827 / NBRC 10315 / NRRL Y-1498 / VKM Y-70</strain>
    </source>
</reference>
<evidence type="ECO:0000256" key="7">
    <source>
        <dbReference type="ARBA" id="ARBA00023136"/>
    </source>
</evidence>
<feature type="transmembrane region" description="Helical" evidence="9">
    <location>
        <begin position="90"/>
        <end position="114"/>
    </location>
</feature>
<dbReference type="AlphaFoldDB" id="G3AZB8"/>
<evidence type="ECO:0000256" key="5">
    <source>
        <dbReference type="ARBA" id="ARBA00022692"/>
    </source>
</evidence>